<dbReference type="PROSITE" id="PS50982">
    <property type="entry name" value="MBD"/>
    <property type="match status" value="1"/>
</dbReference>
<dbReference type="EMBL" id="CACRSJ010000109">
    <property type="protein sequence ID" value="VYS61377.1"/>
    <property type="molecule type" value="Genomic_DNA"/>
</dbReference>
<dbReference type="CDD" id="cd01396">
    <property type="entry name" value="MeCP2_MBD"/>
    <property type="match status" value="1"/>
</dbReference>
<feature type="compositionally biased region" description="Basic and acidic residues" evidence="6">
    <location>
        <begin position="164"/>
        <end position="174"/>
    </location>
</feature>
<evidence type="ECO:0000259" key="7">
    <source>
        <dbReference type="PROSITE" id="PS50982"/>
    </source>
</evidence>
<gene>
    <name evidence="8" type="ordered locus">AXX17_At4g00540</name>
    <name evidence="9" type="ORF">AN1_LOCUS16809</name>
</gene>
<organism evidence="8 10">
    <name type="scientific">Arabidopsis thaliana</name>
    <name type="common">Mouse-ear cress</name>
    <dbReference type="NCBI Taxonomy" id="3702"/>
    <lineage>
        <taxon>Eukaryota</taxon>
        <taxon>Viridiplantae</taxon>
        <taxon>Streptophyta</taxon>
        <taxon>Embryophyta</taxon>
        <taxon>Tracheophyta</taxon>
        <taxon>Spermatophyta</taxon>
        <taxon>Magnoliopsida</taxon>
        <taxon>eudicotyledons</taxon>
        <taxon>Gunneridae</taxon>
        <taxon>Pentapetalae</taxon>
        <taxon>rosids</taxon>
        <taxon>malvids</taxon>
        <taxon>Brassicales</taxon>
        <taxon>Brassicaceae</taxon>
        <taxon>Camelineae</taxon>
        <taxon>Arabidopsis</taxon>
    </lineage>
</organism>
<keyword evidence="2" id="KW-0805">Transcription regulation</keyword>
<accession>A0A178UZ94</accession>
<dbReference type="Pfam" id="PF01429">
    <property type="entry name" value="MBD"/>
    <property type="match status" value="1"/>
</dbReference>
<evidence type="ECO:0000256" key="5">
    <source>
        <dbReference type="ARBA" id="ARBA00023242"/>
    </source>
</evidence>
<evidence type="ECO:0000256" key="3">
    <source>
        <dbReference type="ARBA" id="ARBA00023125"/>
    </source>
</evidence>
<evidence type="ECO:0000313" key="10">
    <source>
        <dbReference type="Proteomes" id="UP000078284"/>
    </source>
</evidence>
<dbReference type="InterPro" id="IPR016177">
    <property type="entry name" value="DNA-bd_dom_sf"/>
</dbReference>
<evidence type="ECO:0000256" key="2">
    <source>
        <dbReference type="ARBA" id="ARBA00023015"/>
    </source>
</evidence>
<dbReference type="Gene3D" id="3.30.890.10">
    <property type="entry name" value="Methyl-cpg-binding Protein 2, Chain A"/>
    <property type="match status" value="1"/>
</dbReference>
<proteinExistence type="predicted"/>
<evidence type="ECO:0000313" key="9">
    <source>
        <dbReference type="EMBL" id="VYS61377.1"/>
    </source>
</evidence>
<dbReference type="AlphaFoldDB" id="A0A178UZ94"/>
<dbReference type="GO" id="GO:0005634">
    <property type="term" value="C:nucleus"/>
    <property type="evidence" value="ECO:0007669"/>
    <property type="project" value="UniProtKB-SubCell"/>
</dbReference>
<dbReference type="Proteomes" id="UP000426265">
    <property type="component" value="Unassembled WGS sequence"/>
</dbReference>
<dbReference type="EMBL" id="LUHQ01000004">
    <property type="protein sequence ID" value="OAO98182.1"/>
    <property type="molecule type" value="Genomic_DNA"/>
</dbReference>
<dbReference type="Proteomes" id="UP000078284">
    <property type="component" value="Chromosome 4"/>
</dbReference>
<keyword evidence="5" id="KW-0539">Nucleus</keyword>
<reference evidence="10" key="1">
    <citation type="journal article" date="2016" name="Proc. Natl. Acad. Sci. U.S.A.">
        <title>Chromosome-level assembly of Arabidopsis thaliana Ler reveals the extent of translocation and inversion polymorphisms.</title>
        <authorList>
            <person name="Zapata L."/>
            <person name="Ding J."/>
            <person name="Willing E.M."/>
            <person name="Hartwig B."/>
            <person name="Bezdan D."/>
            <person name="Jiao W.B."/>
            <person name="Patel V."/>
            <person name="Velikkakam James G."/>
            <person name="Koornneef M."/>
            <person name="Ossowski S."/>
            <person name="Schneeberger K."/>
        </authorList>
    </citation>
    <scope>NUCLEOTIDE SEQUENCE [LARGE SCALE GENOMIC DNA]</scope>
    <source>
        <strain evidence="10">cv. Landsberg erecta</strain>
    </source>
</reference>
<dbReference type="SUPFAM" id="SSF54171">
    <property type="entry name" value="DNA-binding domain"/>
    <property type="match status" value="1"/>
</dbReference>
<feature type="region of interest" description="Disordered" evidence="6">
    <location>
        <begin position="151"/>
        <end position="174"/>
    </location>
</feature>
<keyword evidence="4" id="KW-0804">Transcription</keyword>
<name>A0A178UZ94_ARATH</name>
<sequence>MVRKTTQATSHKRKPTTSLIDSYAAQCWKCLKVRSIESQEDYEEIRSKTLEKFFECKRCEEPGDMVMNFDSLTMRWFQDEHSIPKTPQGLKRVLVVRTNCVKVDVYYESLAPRRKRFKSIKEVATFIEDKEEFKDMTLEEVSFAAPKRLKLKKKPVDSHSSSRNTEEDGVSRDA</sequence>
<comment type="subcellular location">
    <subcellularLocation>
        <location evidence="1">Nucleus</location>
    </subcellularLocation>
</comment>
<keyword evidence="3" id="KW-0238">DNA-binding</keyword>
<dbReference type="PANTHER" id="PTHR12396">
    <property type="entry name" value="METHYL-CPG BINDING PROTEIN, MBD"/>
    <property type="match status" value="1"/>
</dbReference>
<reference evidence="9 11" key="3">
    <citation type="submission" date="2019-11" db="EMBL/GenBank/DDBJ databases">
        <authorList>
            <person name="Jiao W.-B."/>
            <person name="Schneeberger K."/>
        </authorList>
    </citation>
    <scope>NUCLEOTIDE SEQUENCE [LARGE SCALE GENOMIC DNA]</scope>
    <source>
        <strain evidence="11">cv. An-1</strain>
    </source>
</reference>
<evidence type="ECO:0000313" key="11">
    <source>
        <dbReference type="Proteomes" id="UP000426265"/>
    </source>
</evidence>
<evidence type="ECO:0000256" key="6">
    <source>
        <dbReference type="SAM" id="MobiDB-lite"/>
    </source>
</evidence>
<dbReference type="InterPro" id="IPR001739">
    <property type="entry name" value="Methyl_CpG_DNA-bd"/>
</dbReference>
<protein>
    <submittedName>
        <fullName evidence="8">MBD3</fullName>
    </submittedName>
</protein>
<evidence type="ECO:0000256" key="4">
    <source>
        <dbReference type="ARBA" id="ARBA00023163"/>
    </source>
</evidence>
<evidence type="ECO:0000313" key="8">
    <source>
        <dbReference type="EMBL" id="OAO98182.1"/>
    </source>
</evidence>
<evidence type="ECO:0000256" key="1">
    <source>
        <dbReference type="ARBA" id="ARBA00004123"/>
    </source>
</evidence>
<feature type="domain" description="MBD" evidence="7">
    <location>
        <begin position="76"/>
        <end position="148"/>
    </location>
</feature>
<reference evidence="8" key="2">
    <citation type="submission" date="2016-03" db="EMBL/GenBank/DDBJ databases">
        <title>Full-length assembly of Arabidopsis thaliana Ler reveals the complement of translocations and inversions.</title>
        <authorList>
            <person name="Zapata L."/>
            <person name="Schneeberger K."/>
            <person name="Ossowski S."/>
        </authorList>
    </citation>
    <scope>NUCLEOTIDE SEQUENCE [LARGE SCALE GENOMIC DNA]</scope>
    <source>
        <tissue evidence="8">Leaf</tissue>
    </source>
</reference>
<dbReference type="PANTHER" id="PTHR12396:SF10">
    <property type="entry name" value="METHYL-CPG-BINDING DOMAIN-CONTAINING PROTEIN 1-RELATED"/>
    <property type="match status" value="1"/>
</dbReference>
<dbReference type="ExpressionAtlas" id="A0A178UZ94">
    <property type="expression patterns" value="baseline and differential"/>
</dbReference>
<dbReference type="GO" id="GO:0003677">
    <property type="term" value="F:DNA binding"/>
    <property type="evidence" value="ECO:0007669"/>
    <property type="project" value="UniProtKB-KW"/>
</dbReference>